<comment type="similarity">
    <text evidence="2 9">Belongs to the uroporphyrinogen-III synthase family.</text>
</comment>
<accession>A0ABQ5X4K6</accession>
<reference evidence="12" key="1">
    <citation type="journal article" date="2019" name="Int. J. Syst. Evol. Microbiol.">
        <title>The Global Catalogue of Microorganisms (GCM) 10K type strain sequencing project: providing services to taxonomists for standard genome sequencing and annotation.</title>
        <authorList>
            <consortium name="The Broad Institute Genomics Platform"/>
            <consortium name="The Broad Institute Genome Sequencing Center for Infectious Disease"/>
            <person name="Wu L."/>
            <person name="Ma J."/>
        </authorList>
    </citation>
    <scope>NUCLEOTIDE SEQUENCE [LARGE SCALE GENOMIC DNA]</scope>
    <source>
        <strain evidence="12">NBRC 111981</strain>
    </source>
</reference>
<dbReference type="InterPro" id="IPR036108">
    <property type="entry name" value="4pyrrol_syn_uPrphyn_synt_sf"/>
</dbReference>
<dbReference type="SUPFAM" id="SSF69618">
    <property type="entry name" value="HemD-like"/>
    <property type="match status" value="1"/>
</dbReference>
<dbReference type="Gene3D" id="3.40.50.10090">
    <property type="match status" value="2"/>
</dbReference>
<keyword evidence="4 9" id="KW-0456">Lyase</keyword>
<keyword evidence="12" id="KW-1185">Reference proteome</keyword>
<evidence type="ECO:0000313" key="12">
    <source>
        <dbReference type="Proteomes" id="UP001156627"/>
    </source>
</evidence>
<keyword evidence="11" id="KW-0489">Methyltransferase</keyword>
<evidence type="ECO:0000256" key="3">
    <source>
        <dbReference type="ARBA" id="ARBA00013109"/>
    </source>
</evidence>
<dbReference type="PANTHER" id="PTHR38042">
    <property type="entry name" value="UROPORPHYRINOGEN-III SYNTHASE, CHLOROPLASTIC"/>
    <property type="match status" value="1"/>
</dbReference>
<dbReference type="GO" id="GO:0032259">
    <property type="term" value="P:methylation"/>
    <property type="evidence" value="ECO:0007669"/>
    <property type="project" value="UniProtKB-KW"/>
</dbReference>
<evidence type="ECO:0000256" key="2">
    <source>
        <dbReference type="ARBA" id="ARBA00008133"/>
    </source>
</evidence>
<gene>
    <name evidence="11" type="primary">hemD</name>
    <name evidence="11" type="ORF">GCM10007898_01230</name>
</gene>
<evidence type="ECO:0000256" key="6">
    <source>
        <dbReference type="ARBA" id="ARBA00037589"/>
    </source>
</evidence>
<dbReference type="Proteomes" id="UP001156627">
    <property type="component" value="Unassembled WGS sequence"/>
</dbReference>
<comment type="caution">
    <text evidence="11">The sequence shown here is derived from an EMBL/GenBank/DDBJ whole genome shotgun (WGS) entry which is preliminary data.</text>
</comment>
<evidence type="ECO:0000313" key="11">
    <source>
        <dbReference type="EMBL" id="GLQ86557.1"/>
    </source>
</evidence>
<dbReference type="Pfam" id="PF02602">
    <property type="entry name" value="HEM4"/>
    <property type="match status" value="1"/>
</dbReference>
<dbReference type="EMBL" id="BSOA01000002">
    <property type="protein sequence ID" value="GLQ86557.1"/>
    <property type="molecule type" value="Genomic_DNA"/>
</dbReference>
<keyword evidence="5 9" id="KW-0627">Porphyrin biosynthesis</keyword>
<proteinExistence type="inferred from homology"/>
<sequence length="261" mass="27702">MPPSHSPPKLAGYTVVITRPAGTGSSLAKRVRALGGVPLLLPGLSLRGATDAQHATAQWCEAQHDDVLIFTSPAAVRYALLLAPLGKAHGMVVAVGQGTARALHRHGITAQWPVSRQDSEGVLLLPPLQQPRGKRVALISAPGGRGLIQQQLLQRGAQLREVHVYQRAASRLTRRHQEAVQQLPARACVLFSSAEALQNLQGQLPAAAWERLCQAIAIVSSERIGEVAQAAGFRRIHRAASANQADLLAAACAVHSPRDNA</sequence>
<dbReference type="CDD" id="cd06578">
    <property type="entry name" value="HemD"/>
    <property type="match status" value="1"/>
</dbReference>
<evidence type="ECO:0000256" key="7">
    <source>
        <dbReference type="ARBA" id="ARBA00040167"/>
    </source>
</evidence>
<comment type="function">
    <text evidence="6 9">Catalyzes cyclization of the linear tetrapyrrole, hydroxymethylbilane, to the macrocyclic uroporphyrinogen III.</text>
</comment>
<feature type="domain" description="Tetrapyrrole biosynthesis uroporphyrinogen III synthase" evidence="10">
    <location>
        <begin position="26"/>
        <end position="248"/>
    </location>
</feature>
<dbReference type="InterPro" id="IPR003754">
    <property type="entry name" value="4pyrrol_synth_uPrphyn_synth"/>
</dbReference>
<comment type="catalytic activity">
    <reaction evidence="8 9">
        <text>hydroxymethylbilane = uroporphyrinogen III + H2O</text>
        <dbReference type="Rhea" id="RHEA:18965"/>
        <dbReference type="ChEBI" id="CHEBI:15377"/>
        <dbReference type="ChEBI" id="CHEBI:57308"/>
        <dbReference type="ChEBI" id="CHEBI:57845"/>
        <dbReference type="EC" id="4.2.1.75"/>
    </reaction>
</comment>
<dbReference type="InterPro" id="IPR039793">
    <property type="entry name" value="UROS/Hem4"/>
</dbReference>
<evidence type="ECO:0000256" key="1">
    <source>
        <dbReference type="ARBA" id="ARBA00004772"/>
    </source>
</evidence>
<protein>
    <recommendedName>
        <fullName evidence="7 9">Uroporphyrinogen-III synthase</fullName>
        <ecNumber evidence="3 9">4.2.1.75</ecNumber>
    </recommendedName>
</protein>
<comment type="pathway">
    <text evidence="1 9">Porphyrin-containing compound metabolism; protoporphyrin-IX biosynthesis; coproporphyrinogen-III from 5-aminolevulinate: step 3/4.</text>
</comment>
<dbReference type="PANTHER" id="PTHR38042:SF1">
    <property type="entry name" value="UROPORPHYRINOGEN-III SYNTHASE, CHLOROPLASTIC"/>
    <property type="match status" value="1"/>
</dbReference>
<evidence type="ECO:0000256" key="8">
    <source>
        <dbReference type="ARBA" id="ARBA00048617"/>
    </source>
</evidence>
<keyword evidence="11" id="KW-0808">Transferase</keyword>
<name>A0ABQ5X4K6_9GAMM</name>
<evidence type="ECO:0000256" key="4">
    <source>
        <dbReference type="ARBA" id="ARBA00023239"/>
    </source>
</evidence>
<evidence type="ECO:0000259" key="10">
    <source>
        <dbReference type="Pfam" id="PF02602"/>
    </source>
</evidence>
<organism evidence="11 12">
    <name type="scientific">Dyella flagellata</name>
    <dbReference type="NCBI Taxonomy" id="1867833"/>
    <lineage>
        <taxon>Bacteria</taxon>
        <taxon>Pseudomonadati</taxon>
        <taxon>Pseudomonadota</taxon>
        <taxon>Gammaproteobacteria</taxon>
        <taxon>Lysobacterales</taxon>
        <taxon>Rhodanobacteraceae</taxon>
        <taxon>Dyella</taxon>
    </lineage>
</organism>
<dbReference type="GO" id="GO:0008168">
    <property type="term" value="F:methyltransferase activity"/>
    <property type="evidence" value="ECO:0007669"/>
    <property type="project" value="UniProtKB-KW"/>
</dbReference>
<dbReference type="EC" id="4.2.1.75" evidence="3 9"/>
<evidence type="ECO:0000256" key="5">
    <source>
        <dbReference type="ARBA" id="ARBA00023244"/>
    </source>
</evidence>
<dbReference type="RefSeq" id="WP_284329948.1">
    <property type="nucleotide sequence ID" value="NZ_BSOA01000002.1"/>
</dbReference>
<evidence type="ECO:0000256" key="9">
    <source>
        <dbReference type="RuleBase" id="RU366031"/>
    </source>
</evidence>